<protein>
    <submittedName>
        <fullName evidence="1">Thioredoxin domain-containing protein 3-like protein</fullName>
    </submittedName>
</protein>
<dbReference type="EMBL" id="GEMB01003589">
    <property type="protein sequence ID" value="JAR99628.1"/>
    <property type="molecule type" value="Transcribed_RNA"/>
</dbReference>
<reference evidence="1" key="2">
    <citation type="journal article" date="2017" name="J. Med. Entomol.">
        <title>Transcriptome Analysis of the Triatoma infestans (Hemiptera: Reduviidae) Integument.</title>
        <authorList>
            <person name="Calderon-Fernandez G.M."/>
            <person name="Moriconi D.E."/>
            <person name="Dulbecco A.B."/>
            <person name="Juarez M.P."/>
        </authorList>
    </citation>
    <scope>NUCLEOTIDE SEQUENCE</scope>
    <source>
        <strain evidence="1">Int1</strain>
        <tissue evidence="1">Integument</tissue>
    </source>
</reference>
<feature type="non-terminal residue" evidence="1">
    <location>
        <position position="160"/>
    </location>
</feature>
<evidence type="ECO:0000313" key="1">
    <source>
        <dbReference type="EMBL" id="JAR99628.1"/>
    </source>
</evidence>
<dbReference type="AlphaFoldDB" id="A0A161MNN9"/>
<accession>A0A161MNN9</accession>
<sequence length="160" mass="17932">MSLYDTVGLSIVDQLEIQLSRDDIHELFYNSGYNLPQKVYDSMLKEEVIVSLVQMLHPLKIPQASEMSTGPNAGHSISPHTVPGLDVIEENLTLLVYGPSRKPTEASPESIYKMFETIDEDGEILPPCWTPREHISKCAAARVIFPTRIEALKVKEIEVP</sequence>
<organism evidence="1">
    <name type="scientific">Triatoma infestans</name>
    <name type="common">Assassin bug</name>
    <dbReference type="NCBI Taxonomy" id="30076"/>
    <lineage>
        <taxon>Eukaryota</taxon>
        <taxon>Metazoa</taxon>
        <taxon>Ecdysozoa</taxon>
        <taxon>Arthropoda</taxon>
        <taxon>Hexapoda</taxon>
        <taxon>Insecta</taxon>
        <taxon>Pterygota</taxon>
        <taxon>Neoptera</taxon>
        <taxon>Paraneoptera</taxon>
        <taxon>Hemiptera</taxon>
        <taxon>Heteroptera</taxon>
        <taxon>Panheteroptera</taxon>
        <taxon>Cimicomorpha</taxon>
        <taxon>Reduviidae</taxon>
        <taxon>Triatominae</taxon>
        <taxon>Triatoma</taxon>
    </lineage>
</organism>
<reference evidence="1" key="1">
    <citation type="submission" date="2016-04" db="EMBL/GenBank/DDBJ databases">
        <authorList>
            <person name="Calderon-Fernandez G.M.Sr."/>
        </authorList>
    </citation>
    <scope>NUCLEOTIDE SEQUENCE</scope>
    <source>
        <strain evidence="1">Int1</strain>
        <tissue evidence="1">Integument</tissue>
    </source>
</reference>
<name>A0A161MNN9_TRIIF</name>
<proteinExistence type="predicted"/>